<proteinExistence type="evidence at transcript level"/>
<name>C4J1R6_MAIZE</name>
<sequence length="81" mass="8920">MAGQKSGPEFATQHKTHNLVLTSDVRLPLSLAFFFASARFNEVYRQLEALGDNNTLLCLAKNGFLTWCKVHPPMGDGRVAA</sequence>
<dbReference type="EMBL" id="BT084763">
    <property type="protein sequence ID" value="ACR35116.1"/>
    <property type="molecule type" value="mRNA"/>
</dbReference>
<reference evidence="1" key="2">
    <citation type="submission" date="2012-06" db="EMBL/GenBank/DDBJ databases">
        <authorList>
            <person name="Yu Y."/>
            <person name="Currie J."/>
            <person name="Lomeli R."/>
            <person name="Angelova A."/>
            <person name="Collura K."/>
            <person name="Wissotski M."/>
            <person name="Campos D."/>
            <person name="Kudrna D."/>
            <person name="Golser W."/>
            <person name="Ashely E."/>
            <person name="Descour A."/>
            <person name="Fernandes J."/>
            <person name="Soderlund C."/>
            <person name="Walbot V."/>
        </authorList>
    </citation>
    <scope>NUCLEOTIDE SEQUENCE</scope>
    <source>
        <strain evidence="1">B73</strain>
    </source>
</reference>
<accession>C4J1R6</accession>
<dbReference type="AlphaFoldDB" id="C4J1R6"/>
<reference evidence="1" key="1">
    <citation type="journal article" date="2009" name="PLoS Genet.">
        <title>Sequencing, mapping, and analysis of 27,455 maize full-length cDNAs.</title>
        <authorList>
            <person name="Soderlund C."/>
            <person name="Descour A."/>
            <person name="Kudrna D."/>
            <person name="Bomhoff M."/>
            <person name="Boyd L."/>
            <person name="Currie J."/>
            <person name="Angelova A."/>
            <person name="Collura K."/>
            <person name="Wissotski M."/>
            <person name="Ashley E."/>
            <person name="Morrow D."/>
            <person name="Fernandes J."/>
            <person name="Walbot V."/>
            <person name="Yu Y."/>
        </authorList>
    </citation>
    <scope>NUCLEOTIDE SEQUENCE</scope>
    <source>
        <strain evidence="1">B73</strain>
    </source>
</reference>
<organism evidence="1">
    <name type="scientific">Zea mays</name>
    <name type="common">Maize</name>
    <dbReference type="NCBI Taxonomy" id="4577"/>
    <lineage>
        <taxon>Eukaryota</taxon>
        <taxon>Viridiplantae</taxon>
        <taxon>Streptophyta</taxon>
        <taxon>Embryophyta</taxon>
        <taxon>Tracheophyta</taxon>
        <taxon>Spermatophyta</taxon>
        <taxon>Magnoliopsida</taxon>
        <taxon>Liliopsida</taxon>
        <taxon>Poales</taxon>
        <taxon>Poaceae</taxon>
        <taxon>PACMAD clade</taxon>
        <taxon>Panicoideae</taxon>
        <taxon>Andropogonodae</taxon>
        <taxon>Andropogoneae</taxon>
        <taxon>Tripsacinae</taxon>
        <taxon>Zea</taxon>
    </lineage>
</organism>
<evidence type="ECO:0000313" key="1">
    <source>
        <dbReference type="EMBL" id="ACR35116.1"/>
    </source>
</evidence>
<protein>
    <submittedName>
        <fullName evidence="1">Uncharacterized protein</fullName>
    </submittedName>
</protein>